<evidence type="ECO:0008006" key="7">
    <source>
        <dbReference type="Google" id="ProtNLM"/>
    </source>
</evidence>
<keyword evidence="6" id="KW-1185">Reference proteome</keyword>
<dbReference type="Proteomes" id="UP000826656">
    <property type="component" value="Unassembled WGS sequence"/>
</dbReference>
<dbReference type="SUPFAM" id="SSF75304">
    <property type="entry name" value="Amidase signature (AS) enzymes"/>
    <property type="match status" value="1"/>
</dbReference>
<dbReference type="PANTHER" id="PTHR43671">
    <property type="entry name" value="SERINE/THREONINE-PROTEIN KINASE NEK"/>
    <property type="match status" value="1"/>
</dbReference>
<keyword evidence="4" id="KW-0067">ATP-binding</keyword>
<proteinExistence type="predicted"/>
<dbReference type="SUPFAM" id="SSF56112">
    <property type="entry name" value="Protein kinase-like (PK-like)"/>
    <property type="match status" value="1"/>
</dbReference>
<dbReference type="InterPro" id="IPR036928">
    <property type="entry name" value="AS_sf"/>
</dbReference>
<keyword evidence="3" id="KW-0418">Kinase</keyword>
<evidence type="ECO:0000313" key="6">
    <source>
        <dbReference type="Proteomes" id="UP000826656"/>
    </source>
</evidence>
<comment type="caution">
    <text evidence="5">The sequence shown here is derived from an EMBL/GenBank/DDBJ whole genome shotgun (WGS) entry which is preliminary data.</text>
</comment>
<name>A0ABQ7UF38_SOLTU</name>
<evidence type="ECO:0000256" key="4">
    <source>
        <dbReference type="ARBA" id="ARBA00022840"/>
    </source>
</evidence>
<evidence type="ECO:0000313" key="5">
    <source>
        <dbReference type="EMBL" id="KAH0748246.1"/>
    </source>
</evidence>
<reference evidence="5 6" key="1">
    <citation type="journal article" date="2021" name="bioRxiv">
        <title>Chromosome-scale and haplotype-resolved genome assembly of a tetraploid potato cultivar.</title>
        <authorList>
            <person name="Sun H."/>
            <person name="Jiao W.-B."/>
            <person name="Krause K."/>
            <person name="Campoy J.A."/>
            <person name="Goel M."/>
            <person name="Folz-Donahue K."/>
            <person name="Kukat C."/>
            <person name="Huettel B."/>
            <person name="Schneeberger K."/>
        </authorList>
    </citation>
    <scope>NUCLEOTIDE SEQUENCE [LARGE SCALE GENOMIC DNA]</scope>
    <source>
        <strain evidence="5">SolTubOtavaFocal</strain>
        <tissue evidence="5">Leaves</tissue>
    </source>
</reference>
<organism evidence="5 6">
    <name type="scientific">Solanum tuberosum</name>
    <name type="common">Potato</name>
    <dbReference type="NCBI Taxonomy" id="4113"/>
    <lineage>
        <taxon>Eukaryota</taxon>
        <taxon>Viridiplantae</taxon>
        <taxon>Streptophyta</taxon>
        <taxon>Embryophyta</taxon>
        <taxon>Tracheophyta</taxon>
        <taxon>Spermatophyta</taxon>
        <taxon>Magnoliopsida</taxon>
        <taxon>eudicotyledons</taxon>
        <taxon>Gunneridae</taxon>
        <taxon>Pentapetalae</taxon>
        <taxon>asterids</taxon>
        <taxon>lamiids</taxon>
        <taxon>Solanales</taxon>
        <taxon>Solanaceae</taxon>
        <taxon>Solanoideae</taxon>
        <taxon>Solaneae</taxon>
        <taxon>Solanum</taxon>
    </lineage>
</organism>
<dbReference type="PANTHER" id="PTHR43671:SF63">
    <property type="entry name" value="SERINE_THREONINE-PROTEIN KINASE NEK6 ISOFORM X1"/>
    <property type="match status" value="1"/>
</dbReference>
<keyword evidence="1" id="KW-0808">Transferase</keyword>
<gene>
    <name evidence="5" type="ORF">KY290_027478</name>
</gene>
<evidence type="ECO:0000256" key="2">
    <source>
        <dbReference type="ARBA" id="ARBA00022741"/>
    </source>
</evidence>
<evidence type="ECO:0000256" key="3">
    <source>
        <dbReference type="ARBA" id="ARBA00022777"/>
    </source>
</evidence>
<dbReference type="InterPro" id="IPR011009">
    <property type="entry name" value="Kinase-like_dom_sf"/>
</dbReference>
<dbReference type="InterPro" id="IPR050660">
    <property type="entry name" value="NEK_Ser/Thr_kinase"/>
</dbReference>
<accession>A0ABQ7UF38</accession>
<protein>
    <recommendedName>
        <fullName evidence="7">Protein kinase domain-containing protein</fullName>
    </recommendedName>
</protein>
<keyword evidence="2" id="KW-0547">Nucleotide-binding</keyword>
<sequence>MGMAKIIRTSRGALFPEEKLCKWLTQLLLAVDYLHSNRVLHRDVKSTMRKAWMQKIVIPELHEMRIAHIVSIGPESLCTLNPDCGGGKGVILTYDTRTNLAFFHSFIAADYVATQRLRRRLMYFHMEIFEMVDIIVTPTTRNIPITISYTSFFISMTPPRIPPSAIKVRETDLQVSSFSLSHLLPDIINYGVN</sequence>
<dbReference type="Gene3D" id="1.10.510.10">
    <property type="entry name" value="Transferase(Phosphotransferase) domain 1"/>
    <property type="match status" value="1"/>
</dbReference>
<dbReference type="EMBL" id="JAIVGD010000019">
    <property type="protein sequence ID" value="KAH0748246.1"/>
    <property type="molecule type" value="Genomic_DNA"/>
</dbReference>
<evidence type="ECO:0000256" key="1">
    <source>
        <dbReference type="ARBA" id="ARBA00022679"/>
    </source>
</evidence>